<reference evidence="5" key="2">
    <citation type="submission" date="2020-09" db="EMBL/GenBank/DDBJ databases">
        <authorList>
            <person name="Sun Q."/>
            <person name="Zhou Y."/>
        </authorList>
    </citation>
    <scope>NUCLEOTIDE SEQUENCE</scope>
    <source>
        <strain evidence="5">CGMCC 1.16012</strain>
    </source>
</reference>
<dbReference type="PROSITE" id="PS50005">
    <property type="entry name" value="TPR"/>
    <property type="match status" value="2"/>
</dbReference>
<dbReference type="SMART" id="SM00028">
    <property type="entry name" value="TPR"/>
    <property type="match status" value="6"/>
</dbReference>
<keyword evidence="2 3" id="KW-0802">TPR repeat</keyword>
<organism evidence="5 6">
    <name type="scientific">Actibacterium pelagium</name>
    <dbReference type="NCBI Taxonomy" id="2029103"/>
    <lineage>
        <taxon>Bacteria</taxon>
        <taxon>Pseudomonadati</taxon>
        <taxon>Pseudomonadota</taxon>
        <taxon>Alphaproteobacteria</taxon>
        <taxon>Rhodobacterales</taxon>
        <taxon>Roseobacteraceae</taxon>
        <taxon>Actibacterium</taxon>
    </lineage>
</organism>
<dbReference type="Pfam" id="PF13424">
    <property type="entry name" value="TPR_12"/>
    <property type="match status" value="1"/>
</dbReference>
<dbReference type="InterPro" id="IPR011990">
    <property type="entry name" value="TPR-like_helical_dom_sf"/>
</dbReference>
<evidence type="ECO:0000313" key="5">
    <source>
        <dbReference type="EMBL" id="GGE54095.1"/>
    </source>
</evidence>
<feature type="signal peptide" evidence="4">
    <location>
        <begin position="1"/>
        <end position="25"/>
    </location>
</feature>
<dbReference type="Pfam" id="PF13432">
    <property type="entry name" value="TPR_16"/>
    <property type="match status" value="1"/>
</dbReference>
<dbReference type="SUPFAM" id="SSF48452">
    <property type="entry name" value="TPR-like"/>
    <property type="match status" value="2"/>
</dbReference>
<keyword evidence="4" id="KW-0732">Signal</keyword>
<gene>
    <name evidence="5" type="ORF">GCM10011517_22120</name>
</gene>
<accession>A0A917AIF1</accession>
<dbReference type="InterPro" id="IPR013105">
    <property type="entry name" value="TPR_2"/>
</dbReference>
<evidence type="ECO:0000256" key="2">
    <source>
        <dbReference type="ARBA" id="ARBA00022803"/>
    </source>
</evidence>
<name>A0A917AIF1_9RHOB</name>
<dbReference type="AlphaFoldDB" id="A0A917AIF1"/>
<keyword evidence="1" id="KW-0677">Repeat</keyword>
<feature type="repeat" description="TPR" evidence="3">
    <location>
        <begin position="398"/>
        <end position="431"/>
    </location>
</feature>
<evidence type="ECO:0000256" key="3">
    <source>
        <dbReference type="PROSITE-ProRule" id="PRU00339"/>
    </source>
</evidence>
<dbReference type="OrthoDB" id="9766710at2"/>
<evidence type="ECO:0008006" key="7">
    <source>
        <dbReference type="Google" id="ProtNLM"/>
    </source>
</evidence>
<sequence length="570" mass="62838">MPTQTIRRIALALCATIGVASPVFAQNSLSGSYLAARHAGFYSDFEAASQYFTRALALDPSNVLLLENAMLAYLGLGRVERAVPIARRIVDLGADSQASRMILVAAELERGDFDVVLADQEAGLSVGPLVDGMLGAWALFGNGQVTDALDAFEETGEDTGFMMFADYHRALALALVGDFEGADAIFTGGDQPLYGDRRMVLAHVEILSQLERNNDAVAVINDLFGTTLDPALTSLVERLEAGETLPFETITNPKDGAAEVFYTTASALNGEAAESYTLIYSRLAEFLRPGHVDAMLMTATLLEGLEQLDLASQAYSRVPTESPLFYQAELGRASALEQQDKIDAAIEVLSQLAKTHGMIPIVHVNLGDLLRRQETYDAATKAYDTALGLYDEVDEDHWFIYYARGVTHEREGRWPMAEADFRKALELRPDQPQVLNYLGYSLVEKREKLDEALDMIKRAVASRPNDGYITDSLGWGLYRLGRYDEAVVHMERAVELEPIDPIVNDHLGDVLWAVGRKIEAEFQWKRALSFIDPDDVPVELSPDRIRRKLEIGLDKVLEEEGADPLTVAQD</sequence>
<dbReference type="InterPro" id="IPR019734">
    <property type="entry name" value="TPR_rpt"/>
</dbReference>
<comment type="caution">
    <text evidence="5">The sequence shown here is derived from an EMBL/GenBank/DDBJ whole genome shotgun (WGS) entry which is preliminary data.</text>
</comment>
<evidence type="ECO:0000256" key="1">
    <source>
        <dbReference type="ARBA" id="ARBA00022737"/>
    </source>
</evidence>
<evidence type="ECO:0000256" key="4">
    <source>
        <dbReference type="SAM" id="SignalP"/>
    </source>
</evidence>
<dbReference type="PANTHER" id="PTHR44858:SF1">
    <property type="entry name" value="UDP-N-ACETYLGLUCOSAMINE--PEPTIDE N-ACETYLGLUCOSAMINYLTRANSFERASE SPINDLY-RELATED"/>
    <property type="match status" value="1"/>
</dbReference>
<reference evidence="5" key="1">
    <citation type="journal article" date="2014" name="Int. J. Syst. Evol. Microbiol.">
        <title>Complete genome sequence of Corynebacterium casei LMG S-19264T (=DSM 44701T), isolated from a smear-ripened cheese.</title>
        <authorList>
            <consortium name="US DOE Joint Genome Institute (JGI-PGF)"/>
            <person name="Walter F."/>
            <person name="Albersmeier A."/>
            <person name="Kalinowski J."/>
            <person name="Ruckert C."/>
        </authorList>
    </citation>
    <scope>NUCLEOTIDE SEQUENCE</scope>
    <source>
        <strain evidence="5">CGMCC 1.16012</strain>
    </source>
</reference>
<dbReference type="RefSeq" id="WP_095594138.1">
    <property type="nucleotide sequence ID" value="NZ_BMKN01000002.1"/>
</dbReference>
<dbReference type="EMBL" id="BMKN01000002">
    <property type="protein sequence ID" value="GGE54095.1"/>
    <property type="molecule type" value="Genomic_DNA"/>
</dbReference>
<dbReference type="Gene3D" id="1.25.40.10">
    <property type="entry name" value="Tetratricopeptide repeat domain"/>
    <property type="match status" value="3"/>
</dbReference>
<feature type="chain" id="PRO_5037782226" description="Tetratricopeptide repeat-containing protein" evidence="4">
    <location>
        <begin position="26"/>
        <end position="570"/>
    </location>
</feature>
<dbReference type="Pfam" id="PF07719">
    <property type="entry name" value="TPR_2"/>
    <property type="match status" value="1"/>
</dbReference>
<dbReference type="PANTHER" id="PTHR44858">
    <property type="entry name" value="TETRATRICOPEPTIDE REPEAT PROTEIN 6"/>
    <property type="match status" value="1"/>
</dbReference>
<evidence type="ECO:0000313" key="6">
    <source>
        <dbReference type="Proteomes" id="UP000606730"/>
    </source>
</evidence>
<protein>
    <recommendedName>
        <fullName evidence="7">Tetratricopeptide repeat-containing protein</fullName>
    </recommendedName>
</protein>
<proteinExistence type="predicted"/>
<dbReference type="Proteomes" id="UP000606730">
    <property type="component" value="Unassembled WGS sequence"/>
</dbReference>
<feature type="repeat" description="TPR" evidence="3">
    <location>
        <begin position="467"/>
        <end position="500"/>
    </location>
</feature>
<keyword evidence="6" id="KW-1185">Reference proteome</keyword>
<dbReference type="InterPro" id="IPR050498">
    <property type="entry name" value="Ycf3"/>
</dbReference>